<organism evidence="1 2">
    <name type="scientific">Symmachiella macrocystis</name>
    <dbReference type="NCBI Taxonomy" id="2527985"/>
    <lineage>
        <taxon>Bacteria</taxon>
        <taxon>Pseudomonadati</taxon>
        <taxon>Planctomycetota</taxon>
        <taxon>Planctomycetia</taxon>
        <taxon>Planctomycetales</taxon>
        <taxon>Planctomycetaceae</taxon>
        <taxon>Symmachiella</taxon>
    </lineage>
</organism>
<accession>A0A5C6BIV1</accession>
<gene>
    <name evidence="1" type="ORF">CA54_00710</name>
</gene>
<dbReference type="Proteomes" id="UP000320735">
    <property type="component" value="Unassembled WGS sequence"/>
</dbReference>
<dbReference type="AlphaFoldDB" id="A0A5C6BIV1"/>
<proteinExistence type="predicted"/>
<protein>
    <submittedName>
        <fullName evidence="1">Uncharacterized protein</fullName>
    </submittedName>
</protein>
<dbReference type="EMBL" id="SJPP01000001">
    <property type="protein sequence ID" value="TWU11266.1"/>
    <property type="molecule type" value="Genomic_DNA"/>
</dbReference>
<keyword evidence="2" id="KW-1185">Reference proteome</keyword>
<name>A0A5C6BIV1_9PLAN</name>
<comment type="caution">
    <text evidence="1">The sequence shown here is derived from an EMBL/GenBank/DDBJ whole genome shotgun (WGS) entry which is preliminary data.</text>
</comment>
<sequence>METLIDIFFLPPKESIQVICTRACWKIPERAVILPLCHGIHGMENSLSLFVVVSKAIACLDGEALEEQVVVVGAGGVVEDLALIQPVVELIADRG</sequence>
<evidence type="ECO:0000313" key="1">
    <source>
        <dbReference type="EMBL" id="TWU11266.1"/>
    </source>
</evidence>
<evidence type="ECO:0000313" key="2">
    <source>
        <dbReference type="Proteomes" id="UP000320735"/>
    </source>
</evidence>
<reference evidence="1 2" key="1">
    <citation type="submission" date="2019-02" db="EMBL/GenBank/DDBJ databases">
        <title>Deep-cultivation of Planctomycetes and their phenomic and genomic characterization uncovers novel biology.</title>
        <authorList>
            <person name="Wiegand S."/>
            <person name="Jogler M."/>
            <person name="Boedeker C."/>
            <person name="Pinto D."/>
            <person name="Vollmers J."/>
            <person name="Rivas-Marin E."/>
            <person name="Kohn T."/>
            <person name="Peeters S.H."/>
            <person name="Heuer A."/>
            <person name="Rast P."/>
            <person name="Oberbeckmann S."/>
            <person name="Bunk B."/>
            <person name="Jeske O."/>
            <person name="Meyerdierks A."/>
            <person name="Storesund J.E."/>
            <person name="Kallscheuer N."/>
            <person name="Luecker S."/>
            <person name="Lage O.M."/>
            <person name="Pohl T."/>
            <person name="Merkel B.J."/>
            <person name="Hornburger P."/>
            <person name="Mueller R.-W."/>
            <person name="Bruemmer F."/>
            <person name="Labrenz M."/>
            <person name="Spormann A.M."/>
            <person name="Op Den Camp H."/>
            <person name="Overmann J."/>
            <person name="Amann R."/>
            <person name="Jetten M.S.M."/>
            <person name="Mascher T."/>
            <person name="Medema M.H."/>
            <person name="Devos D.P."/>
            <person name="Kaster A.-K."/>
            <person name="Ovreas L."/>
            <person name="Rohde M."/>
            <person name="Galperin M.Y."/>
            <person name="Jogler C."/>
        </authorList>
    </citation>
    <scope>NUCLEOTIDE SEQUENCE [LARGE SCALE GENOMIC DNA]</scope>
    <source>
        <strain evidence="1 2">CA54</strain>
    </source>
</reference>